<gene>
    <name evidence="4" type="ORF">Cvel_8723</name>
</gene>
<proteinExistence type="predicted"/>
<feature type="compositionally biased region" description="Basic and acidic residues" evidence="1">
    <location>
        <begin position="68"/>
        <end position="86"/>
    </location>
</feature>
<dbReference type="Gene3D" id="3.40.525.10">
    <property type="entry name" value="CRAL-TRIO lipid binding domain"/>
    <property type="match status" value="1"/>
</dbReference>
<feature type="region of interest" description="Disordered" evidence="1">
    <location>
        <begin position="57"/>
        <end position="99"/>
    </location>
</feature>
<feature type="transmembrane region" description="Helical" evidence="2">
    <location>
        <begin position="12"/>
        <end position="30"/>
    </location>
</feature>
<dbReference type="CDD" id="cd00170">
    <property type="entry name" value="SEC14"/>
    <property type="match status" value="1"/>
</dbReference>
<keyword evidence="2" id="KW-0812">Transmembrane</keyword>
<sequence>MVSGLLVAETLIINAPGIFTWAFGVISSWLDERTRSKVAILDPKILPTELGGETELRGWLSFPGTDSGETKLRGGKEEKEKEKTGPLREGVAELGGDTPKTVLLGGSSSNIECALKGSEMDSIFGSEKEELQGA</sequence>
<reference evidence="4" key="1">
    <citation type="submission" date="2014-11" db="EMBL/GenBank/DDBJ databases">
        <authorList>
            <person name="Otto D Thomas"/>
            <person name="Naeem Raeece"/>
        </authorList>
    </citation>
    <scope>NUCLEOTIDE SEQUENCE</scope>
</reference>
<protein>
    <recommendedName>
        <fullName evidence="3">CRAL-TRIO domain-containing protein</fullName>
    </recommendedName>
</protein>
<keyword evidence="2" id="KW-1133">Transmembrane helix</keyword>
<dbReference type="EMBL" id="CDMZ01003965">
    <property type="protein sequence ID" value="CEM48214.1"/>
    <property type="molecule type" value="Genomic_DNA"/>
</dbReference>
<evidence type="ECO:0000313" key="4">
    <source>
        <dbReference type="EMBL" id="CEM48214.1"/>
    </source>
</evidence>
<accession>A0A0G4HUT2</accession>
<evidence type="ECO:0000256" key="1">
    <source>
        <dbReference type="SAM" id="MobiDB-lite"/>
    </source>
</evidence>
<dbReference type="InterPro" id="IPR001251">
    <property type="entry name" value="CRAL-TRIO_dom"/>
</dbReference>
<dbReference type="InterPro" id="IPR036865">
    <property type="entry name" value="CRAL-TRIO_dom_sf"/>
</dbReference>
<evidence type="ECO:0000256" key="2">
    <source>
        <dbReference type="SAM" id="Phobius"/>
    </source>
</evidence>
<name>A0A0G4HUT2_9ALVE</name>
<evidence type="ECO:0000259" key="3">
    <source>
        <dbReference type="Pfam" id="PF00650"/>
    </source>
</evidence>
<keyword evidence="2" id="KW-0472">Membrane</keyword>
<dbReference type="VEuPathDB" id="CryptoDB:Cvel_8723"/>
<dbReference type="Pfam" id="PF00650">
    <property type="entry name" value="CRAL_TRIO"/>
    <property type="match status" value="1"/>
</dbReference>
<dbReference type="AlphaFoldDB" id="A0A0G4HUT2"/>
<dbReference type="SUPFAM" id="SSF52087">
    <property type="entry name" value="CRAL/TRIO domain"/>
    <property type="match status" value="1"/>
</dbReference>
<feature type="domain" description="CRAL-TRIO" evidence="3">
    <location>
        <begin position="8"/>
        <end position="44"/>
    </location>
</feature>
<organism evidence="4">
    <name type="scientific">Chromera velia CCMP2878</name>
    <dbReference type="NCBI Taxonomy" id="1169474"/>
    <lineage>
        <taxon>Eukaryota</taxon>
        <taxon>Sar</taxon>
        <taxon>Alveolata</taxon>
        <taxon>Colpodellida</taxon>
        <taxon>Chromeraceae</taxon>
        <taxon>Chromera</taxon>
    </lineage>
</organism>